<dbReference type="GeneID" id="93293355"/>
<dbReference type="Pfam" id="PF13557">
    <property type="entry name" value="Phenol_MetA_deg"/>
    <property type="match status" value="1"/>
</dbReference>
<proteinExistence type="predicted"/>
<dbReference type="InterPro" id="IPR025737">
    <property type="entry name" value="FApF"/>
</dbReference>
<dbReference type="AlphaFoldDB" id="A0A377GCT1"/>
<dbReference type="Proteomes" id="UP000254554">
    <property type="component" value="Unassembled WGS sequence"/>
</dbReference>
<feature type="signal peptide" evidence="1">
    <location>
        <begin position="1"/>
        <end position="29"/>
    </location>
</feature>
<gene>
    <name evidence="2" type="ORF">NCTC11370_02596</name>
</gene>
<dbReference type="EMBL" id="UGGT01000001">
    <property type="protein sequence ID" value="STO22504.1"/>
    <property type="molecule type" value="Genomic_DNA"/>
</dbReference>
<accession>A0A377GCT1</accession>
<reference evidence="2 3" key="1">
    <citation type="submission" date="2018-06" db="EMBL/GenBank/DDBJ databases">
        <authorList>
            <consortium name="Pathogen Informatics"/>
            <person name="Doyle S."/>
        </authorList>
    </citation>
    <scope>NUCLEOTIDE SEQUENCE [LARGE SCALE GENOMIC DNA]</scope>
    <source>
        <strain evidence="2 3">NCTC11370</strain>
    </source>
</reference>
<dbReference type="OrthoDB" id="7505154at2"/>
<keyword evidence="3" id="KW-1185">Reference proteome</keyword>
<evidence type="ECO:0000256" key="1">
    <source>
        <dbReference type="SAM" id="SignalP"/>
    </source>
</evidence>
<dbReference type="RefSeq" id="WP_010654612.1">
    <property type="nucleotide sequence ID" value="NZ_UGGT01000001.1"/>
</dbReference>
<name>A0A377GCT1_9GAMM</name>
<evidence type="ECO:0000313" key="3">
    <source>
        <dbReference type="Proteomes" id="UP000254554"/>
    </source>
</evidence>
<organism evidence="2 3">
    <name type="scientific">Fluoribacter dumoffii</name>
    <dbReference type="NCBI Taxonomy" id="463"/>
    <lineage>
        <taxon>Bacteria</taxon>
        <taxon>Pseudomonadati</taxon>
        <taxon>Pseudomonadota</taxon>
        <taxon>Gammaproteobacteria</taxon>
        <taxon>Legionellales</taxon>
        <taxon>Legionellaceae</taxon>
        <taxon>Fluoribacter</taxon>
    </lineage>
</organism>
<protein>
    <recommendedName>
        <fullName evidence="4">Protein involved in meta-pathway of phenol degradation</fullName>
    </recommendedName>
</protein>
<sequence length="277" mass="30716">MKCLFLSLKEIAVLLARISLIGLTTASYAGAPFISDDPLPLKYKQWEVIIFSGLDKNNDLFLEPYLFAPALEINYGPSEDLLLHALVPYAWALPSPAPLASGLGDIELGAKYRFLRETSKLPQIAFAPLLEVPTGSVNKNLGNGIPWGKLPIWAQKSWGKWTTYGGGGYVINTAPGMLNYFYSGWLLQKQLKDQLILGGEVFYQTAITAEGNYSVLLNAGGVYSFNKNFSLLFSAGHSIFGQNHLIAYLGLYWTFEKGVFSSTHHEKIEHKLFRNTN</sequence>
<evidence type="ECO:0008006" key="4">
    <source>
        <dbReference type="Google" id="ProtNLM"/>
    </source>
</evidence>
<feature type="chain" id="PRO_5016764154" description="Protein involved in meta-pathway of phenol degradation" evidence="1">
    <location>
        <begin position="30"/>
        <end position="277"/>
    </location>
</feature>
<evidence type="ECO:0000313" key="2">
    <source>
        <dbReference type="EMBL" id="STO22504.1"/>
    </source>
</evidence>
<keyword evidence="1" id="KW-0732">Signal</keyword>